<dbReference type="Pfam" id="PF10317">
    <property type="entry name" value="7TM_GPCR_Srd"/>
    <property type="match status" value="1"/>
</dbReference>
<reference evidence="7" key="1">
    <citation type="submission" date="2022-11" db="EMBL/GenBank/DDBJ databases">
        <authorList>
            <person name="Kikuchi T."/>
        </authorList>
    </citation>
    <scope>NUCLEOTIDE SEQUENCE</scope>
    <source>
        <strain evidence="7">PS1010</strain>
    </source>
</reference>
<dbReference type="EMBL" id="CANHGI010000005">
    <property type="protein sequence ID" value="CAI5451197.1"/>
    <property type="molecule type" value="Genomic_DNA"/>
</dbReference>
<feature type="transmembrane region" description="Helical" evidence="6">
    <location>
        <begin position="270"/>
        <end position="290"/>
    </location>
</feature>
<name>A0A9P1N815_9PELO</name>
<evidence type="ECO:0000313" key="8">
    <source>
        <dbReference type="Proteomes" id="UP001152747"/>
    </source>
</evidence>
<keyword evidence="3 6" id="KW-0812">Transmembrane</keyword>
<organism evidence="7 8">
    <name type="scientific">Caenorhabditis angaria</name>
    <dbReference type="NCBI Taxonomy" id="860376"/>
    <lineage>
        <taxon>Eukaryota</taxon>
        <taxon>Metazoa</taxon>
        <taxon>Ecdysozoa</taxon>
        <taxon>Nematoda</taxon>
        <taxon>Chromadorea</taxon>
        <taxon>Rhabditida</taxon>
        <taxon>Rhabditina</taxon>
        <taxon>Rhabditomorpha</taxon>
        <taxon>Rhabditoidea</taxon>
        <taxon>Rhabditidae</taxon>
        <taxon>Peloderinae</taxon>
        <taxon>Caenorhabditis</taxon>
    </lineage>
</organism>
<feature type="transmembrane region" description="Helical" evidence="6">
    <location>
        <begin position="188"/>
        <end position="209"/>
    </location>
</feature>
<dbReference type="PANTHER" id="PTHR22945">
    <property type="entry name" value="SERPENTINE RECEPTOR, CLASS D DELTA"/>
    <property type="match status" value="1"/>
</dbReference>
<evidence type="ECO:0000256" key="3">
    <source>
        <dbReference type="ARBA" id="ARBA00022692"/>
    </source>
</evidence>
<accession>A0A9P1N815</accession>
<sequence>MMDPLSLFIRIWHTVVCCIGFVLNGLLIYLCIFKSPKSLQTYATFIINFALNDLVECFFDMFLAYRVVPTPGTFVIFFVYNGFCTYIGQGFCKIGNSIFLHCLPHGLWSLLVSFAYRLYIFSHPALSRKQIIQMLLIVYIPSFAQIFLFAPNFSDQETAQSRALVYIPQYDLKNKTISSMSGIGNWSAMYSLIHICAPIYPAYIAIFIIRRKIIQKLESVEIISKETKSMHQQLLKCLTFQAIIPVFLLVGVCLYLMCQFAIFSHPILENAVFCIAIMMPVLSPVTYLYFVRPYRMFFKKSNDVVNKFADTSKNTTSQS</sequence>
<dbReference type="SUPFAM" id="SSF81321">
    <property type="entry name" value="Family A G protein-coupled receptor-like"/>
    <property type="match status" value="1"/>
</dbReference>
<evidence type="ECO:0000256" key="2">
    <source>
        <dbReference type="ARBA" id="ARBA00009166"/>
    </source>
</evidence>
<keyword evidence="5 6" id="KW-0472">Membrane</keyword>
<evidence type="ECO:0000256" key="6">
    <source>
        <dbReference type="SAM" id="Phobius"/>
    </source>
</evidence>
<dbReference type="GO" id="GO:0016020">
    <property type="term" value="C:membrane"/>
    <property type="evidence" value="ECO:0007669"/>
    <property type="project" value="UniProtKB-SubCell"/>
</dbReference>
<evidence type="ECO:0000256" key="1">
    <source>
        <dbReference type="ARBA" id="ARBA00004141"/>
    </source>
</evidence>
<gene>
    <name evidence="7" type="ORF">CAMP_LOCUS13834</name>
</gene>
<keyword evidence="4 6" id="KW-1133">Transmembrane helix</keyword>
<evidence type="ECO:0000256" key="5">
    <source>
        <dbReference type="ARBA" id="ARBA00023136"/>
    </source>
</evidence>
<proteinExistence type="inferred from homology"/>
<dbReference type="Gene3D" id="1.20.1070.10">
    <property type="entry name" value="Rhodopsin 7-helix transmembrane proteins"/>
    <property type="match status" value="1"/>
</dbReference>
<feature type="transmembrane region" description="Helical" evidence="6">
    <location>
        <begin position="238"/>
        <end position="264"/>
    </location>
</feature>
<comment type="similarity">
    <text evidence="2">Belongs to the nematode receptor-like protein srd family.</text>
</comment>
<feature type="transmembrane region" description="Helical" evidence="6">
    <location>
        <begin position="12"/>
        <end position="33"/>
    </location>
</feature>
<dbReference type="AlphaFoldDB" id="A0A9P1N815"/>
<protein>
    <submittedName>
        <fullName evidence="7">Uncharacterized protein</fullName>
    </submittedName>
</protein>
<comment type="caution">
    <text evidence="7">The sequence shown here is derived from an EMBL/GenBank/DDBJ whole genome shotgun (WGS) entry which is preliminary data.</text>
</comment>
<comment type="subcellular location">
    <subcellularLocation>
        <location evidence="1">Membrane</location>
        <topology evidence="1">Multi-pass membrane protein</topology>
    </subcellularLocation>
</comment>
<dbReference type="Proteomes" id="UP001152747">
    <property type="component" value="Unassembled WGS sequence"/>
</dbReference>
<evidence type="ECO:0000313" key="7">
    <source>
        <dbReference type="EMBL" id="CAI5451197.1"/>
    </source>
</evidence>
<keyword evidence="8" id="KW-1185">Reference proteome</keyword>
<dbReference type="InterPro" id="IPR019421">
    <property type="entry name" value="7TM_GPCR_serpentine_rcpt_Srd"/>
</dbReference>
<dbReference type="InterPro" id="IPR050920">
    <property type="entry name" value="Nematode_rcpt-like_delta"/>
</dbReference>
<evidence type="ECO:0000256" key="4">
    <source>
        <dbReference type="ARBA" id="ARBA00022989"/>
    </source>
</evidence>
<dbReference type="PANTHER" id="PTHR22945:SF40">
    <property type="entry name" value="SERPENTINE RECEPTOR, CLASS D (DELTA)-RELATED"/>
    <property type="match status" value="1"/>
</dbReference>
<feature type="transmembrane region" description="Helical" evidence="6">
    <location>
        <begin position="98"/>
        <end position="119"/>
    </location>
</feature>
<feature type="transmembrane region" description="Helical" evidence="6">
    <location>
        <begin position="131"/>
        <end position="150"/>
    </location>
</feature>